<evidence type="ECO:0000259" key="7">
    <source>
        <dbReference type="Pfam" id="PF00881"/>
    </source>
</evidence>
<comment type="caution">
    <text evidence="8">The sequence shown here is derived from an EMBL/GenBank/DDBJ whole genome shotgun (WGS) entry which is preliminary data.</text>
</comment>
<feature type="domain" description="Nitroreductase" evidence="7">
    <location>
        <begin position="12"/>
        <end position="177"/>
    </location>
</feature>
<dbReference type="PANTHER" id="PTHR43035:SF1">
    <property type="entry name" value="FATTY ACID REPRESSION MUTANT PROTEIN 2-RELATED"/>
    <property type="match status" value="1"/>
</dbReference>
<comment type="subcellular location">
    <subcellularLocation>
        <location evidence="2">Cytoplasm</location>
    </subcellularLocation>
    <subcellularLocation>
        <location evidence="1">Nucleus</location>
    </subcellularLocation>
</comment>
<dbReference type="OrthoDB" id="2138173at2759"/>
<accession>A0A1Y2CVS9</accession>
<dbReference type="InterPro" id="IPR029479">
    <property type="entry name" value="Nitroreductase"/>
</dbReference>
<evidence type="ECO:0000256" key="6">
    <source>
        <dbReference type="ARBA" id="ARBA00023242"/>
    </source>
</evidence>
<reference evidence="8 9" key="1">
    <citation type="submission" date="2016-07" db="EMBL/GenBank/DDBJ databases">
        <title>Pervasive Adenine N6-methylation of Active Genes in Fungi.</title>
        <authorList>
            <consortium name="DOE Joint Genome Institute"/>
            <person name="Mondo S.J."/>
            <person name="Dannebaum R.O."/>
            <person name="Kuo R.C."/>
            <person name="Labutti K."/>
            <person name="Haridas S."/>
            <person name="Kuo A."/>
            <person name="Salamov A."/>
            <person name="Ahrendt S.R."/>
            <person name="Lipzen A."/>
            <person name="Sullivan W."/>
            <person name="Andreopoulos W.B."/>
            <person name="Clum A."/>
            <person name="Lindquist E."/>
            <person name="Daum C."/>
            <person name="Ramamoorthy G.K."/>
            <person name="Gryganskyi A."/>
            <person name="Culley D."/>
            <person name="Magnuson J.K."/>
            <person name="James T.Y."/>
            <person name="O'Malley M.A."/>
            <person name="Stajich J.E."/>
            <person name="Spatafora J.W."/>
            <person name="Visel A."/>
            <person name="Grigoriev I.V."/>
        </authorList>
    </citation>
    <scope>NUCLEOTIDE SEQUENCE [LARGE SCALE GENOMIC DNA]</scope>
    <source>
        <strain evidence="8 9">JEL800</strain>
    </source>
</reference>
<dbReference type="InterPro" id="IPR033877">
    <property type="entry name" value="Frm2/Hbn1"/>
</dbReference>
<dbReference type="Gene3D" id="3.40.109.10">
    <property type="entry name" value="NADH Oxidase"/>
    <property type="match status" value="1"/>
</dbReference>
<organism evidence="8 9">
    <name type="scientific">Rhizoclosmatium globosum</name>
    <dbReference type="NCBI Taxonomy" id="329046"/>
    <lineage>
        <taxon>Eukaryota</taxon>
        <taxon>Fungi</taxon>
        <taxon>Fungi incertae sedis</taxon>
        <taxon>Chytridiomycota</taxon>
        <taxon>Chytridiomycota incertae sedis</taxon>
        <taxon>Chytridiomycetes</taxon>
        <taxon>Chytridiales</taxon>
        <taxon>Chytriomycetaceae</taxon>
        <taxon>Rhizoclosmatium</taxon>
    </lineage>
</organism>
<keyword evidence="5" id="KW-0560">Oxidoreductase</keyword>
<keyword evidence="4" id="KW-0963">Cytoplasm</keyword>
<keyword evidence="9" id="KW-1185">Reference proteome</keyword>
<dbReference type="Proteomes" id="UP000193642">
    <property type="component" value="Unassembled WGS sequence"/>
</dbReference>
<protein>
    <submittedName>
        <fullName evidence="8">Nitroreductase family protein</fullName>
    </submittedName>
</protein>
<sequence>MSTPFRNAVLVRRSHRATTNKSPLSDAELEDLIKFAVNHSPSSFNSQTSRVVLLLKEESVKFWEHGKETAQKKLDGDHLAGKLNQFSGFQKAYGTVLIYEDMSIIPGFQAKFPAMKDLLPEWQLHGSGILQFVIWTALAEAGLGASLQHAQAYTEADAAVNYSIPSTWKLVGQLPFGAVPEGTVLPEKSFAPIDDRVKVFGK</sequence>
<dbReference type="Pfam" id="PF00881">
    <property type="entry name" value="Nitroreductase"/>
    <property type="match status" value="1"/>
</dbReference>
<evidence type="ECO:0000256" key="1">
    <source>
        <dbReference type="ARBA" id="ARBA00004123"/>
    </source>
</evidence>
<keyword evidence="6" id="KW-0539">Nucleus</keyword>
<dbReference type="GO" id="GO:0016491">
    <property type="term" value="F:oxidoreductase activity"/>
    <property type="evidence" value="ECO:0007669"/>
    <property type="project" value="UniProtKB-KW"/>
</dbReference>
<evidence type="ECO:0000256" key="5">
    <source>
        <dbReference type="ARBA" id="ARBA00023002"/>
    </source>
</evidence>
<dbReference type="GO" id="GO:0005737">
    <property type="term" value="C:cytoplasm"/>
    <property type="evidence" value="ECO:0007669"/>
    <property type="project" value="UniProtKB-SubCell"/>
</dbReference>
<evidence type="ECO:0000256" key="4">
    <source>
        <dbReference type="ARBA" id="ARBA00022490"/>
    </source>
</evidence>
<dbReference type="GO" id="GO:0005634">
    <property type="term" value="C:nucleus"/>
    <property type="evidence" value="ECO:0007669"/>
    <property type="project" value="UniProtKB-SubCell"/>
</dbReference>
<name>A0A1Y2CVS9_9FUNG</name>
<gene>
    <name evidence="8" type="ORF">BCR33DRAFT_762628</name>
</gene>
<proteinExistence type="inferred from homology"/>
<comment type="similarity">
    <text evidence="3">Belongs to the nitroreductase family.</text>
</comment>
<dbReference type="AlphaFoldDB" id="A0A1Y2CVS9"/>
<evidence type="ECO:0000256" key="3">
    <source>
        <dbReference type="ARBA" id="ARBA00007118"/>
    </source>
</evidence>
<dbReference type="InterPro" id="IPR000415">
    <property type="entry name" value="Nitroreductase-like"/>
</dbReference>
<dbReference type="EMBL" id="MCGO01000006">
    <property type="protein sequence ID" value="ORY51131.1"/>
    <property type="molecule type" value="Genomic_DNA"/>
</dbReference>
<evidence type="ECO:0000256" key="2">
    <source>
        <dbReference type="ARBA" id="ARBA00004496"/>
    </source>
</evidence>
<dbReference type="FunFam" id="3.40.109.10:FF:000001">
    <property type="entry name" value="Nitroreductase family"/>
    <property type="match status" value="1"/>
</dbReference>
<dbReference type="GO" id="GO:0034599">
    <property type="term" value="P:cellular response to oxidative stress"/>
    <property type="evidence" value="ECO:0007669"/>
    <property type="project" value="InterPro"/>
</dbReference>
<evidence type="ECO:0000313" key="8">
    <source>
        <dbReference type="EMBL" id="ORY51131.1"/>
    </source>
</evidence>
<dbReference type="STRING" id="329046.A0A1Y2CVS9"/>
<evidence type="ECO:0000313" key="9">
    <source>
        <dbReference type="Proteomes" id="UP000193642"/>
    </source>
</evidence>
<dbReference type="SUPFAM" id="SSF55469">
    <property type="entry name" value="FMN-dependent nitroreductase-like"/>
    <property type="match status" value="1"/>
</dbReference>
<dbReference type="PANTHER" id="PTHR43035">
    <property type="entry name" value="FATTY ACID REPRESSION MUTANT PROTEIN 2-RELATED"/>
    <property type="match status" value="1"/>
</dbReference>